<dbReference type="GO" id="GO:0017168">
    <property type="term" value="F:5-oxoprolinase (ATP-hydrolyzing) activity"/>
    <property type="evidence" value="ECO:0007669"/>
    <property type="project" value="TreeGrafter"/>
</dbReference>
<proteinExistence type="predicted"/>
<dbReference type="PANTHER" id="PTHR11365">
    <property type="entry name" value="5-OXOPROLINASE RELATED"/>
    <property type="match status" value="1"/>
</dbReference>
<protein>
    <submittedName>
        <fullName evidence="3">N-methylhydantoinase B</fullName>
    </submittedName>
</protein>
<organism evidence="3 4">
    <name type="scientific">Paracidovorax cattleyae</name>
    <dbReference type="NCBI Taxonomy" id="80868"/>
    <lineage>
        <taxon>Bacteria</taxon>
        <taxon>Pseudomonadati</taxon>
        <taxon>Pseudomonadota</taxon>
        <taxon>Betaproteobacteria</taxon>
        <taxon>Burkholderiales</taxon>
        <taxon>Comamonadaceae</taxon>
        <taxon>Paracidovorax</taxon>
    </lineage>
</organism>
<dbReference type="GO" id="GO:0006749">
    <property type="term" value="P:glutathione metabolic process"/>
    <property type="evidence" value="ECO:0007669"/>
    <property type="project" value="TreeGrafter"/>
</dbReference>
<sequence length="551" mass="57645">MSRAQPTRTAIRHQLAWARLLSVVEEQAQTLIRTAFGTPTREAGDLSAGVFLPDGRMVAQAVTGTPGHVNSMAESVRHFLARFPAATMQDGDVFLTNDPWKGTGHLYDMTMVTPVFHGGRMVALFAATVHVIDIGGIGSSPDGLEIYHEGLFLPILRFIRQGAVDPAVRAIIHANVRDPAQVEGDLFALVACNDVGARRLRSLLREFGLADLEALGAYAIDRSAEAMRAALRHWPHGTWHHTLVADGYDAPITLQAAVTIDGSGVHVDFAGTSGTVARGINVPKAYTDAYTSFGIRCLIGEDVPNNAGSLAAIRVSAPAGCILNALHPAPVTARHVVGQLLPDVVFGALRQARPDRVPAEGASSLWNLQLVGGEALPGASAEDAAALQRGRRFNIISFSTGGTGARPGKDGLSVTAYPSGVRNVSLEILETAAPLVFERKEYRAGSGGDGAARGGLGQVIAVRHAQPDAALVIAAAFDRVHHPARGALGGQDGAPGVLRLGSGRVLAPKGRQVVPAGDRLVVETPGGGGLGDPAARDPASRQRDRLLGLVP</sequence>
<evidence type="ECO:0000313" key="3">
    <source>
        <dbReference type="EMBL" id="SDO68508.1"/>
    </source>
</evidence>
<dbReference type="OrthoDB" id="8612863at2"/>
<reference evidence="4" key="1">
    <citation type="submission" date="2016-10" db="EMBL/GenBank/DDBJ databases">
        <authorList>
            <person name="Varghese N."/>
            <person name="Submissions S."/>
        </authorList>
    </citation>
    <scope>NUCLEOTIDE SEQUENCE [LARGE SCALE GENOMIC DNA]</scope>
    <source>
        <strain evidence="4">DSM 17101</strain>
    </source>
</reference>
<feature type="region of interest" description="Disordered" evidence="1">
    <location>
        <begin position="523"/>
        <end position="551"/>
    </location>
</feature>
<dbReference type="Pfam" id="PF02538">
    <property type="entry name" value="Hydantoinase_B"/>
    <property type="match status" value="1"/>
</dbReference>
<dbReference type="EMBL" id="FNJL01000002">
    <property type="protein sequence ID" value="SDO68508.1"/>
    <property type="molecule type" value="Genomic_DNA"/>
</dbReference>
<accession>A0A1H0LJX1</accession>
<evidence type="ECO:0000256" key="1">
    <source>
        <dbReference type="SAM" id="MobiDB-lite"/>
    </source>
</evidence>
<dbReference type="AlphaFoldDB" id="A0A1H0LJX1"/>
<evidence type="ECO:0000313" key="4">
    <source>
        <dbReference type="Proteomes" id="UP000199317"/>
    </source>
</evidence>
<keyword evidence="4" id="KW-1185">Reference proteome</keyword>
<dbReference type="InterPro" id="IPR045079">
    <property type="entry name" value="Oxoprolinase-like"/>
</dbReference>
<name>A0A1H0LJX1_9BURK</name>
<gene>
    <name evidence="3" type="ORF">SAMN04489708_102220</name>
</gene>
<dbReference type="Proteomes" id="UP000199317">
    <property type="component" value="Unassembled WGS sequence"/>
</dbReference>
<feature type="domain" description="Hydantoinase B/oxoprolinase" evidence="2">
    <location>
        <begin position="11"/>
        <end position="533"/>
    </location>
</feature>
<feature type="compositionally biased region" description="Basic and acidic residues" evidence="1">
    <location>
        <begin position="534"/>
        <end position="551"/>
    </location>
</feature>
<dbReference type="GO" id="GO:0005829">
    <property type="term" value="C:cytosol"/>
    <property type="evidence" value="ECO:0007669"/>
    <property type="project" value="TreeGrafter"/>
</dbReference>
<dbReference type="InterPro" id="IPR003692">
    <property type="entry name" value="Hydantoinase_B"/>
</dbReference>
<dbReference type="PANTHER" id="PTHR11365:SF23">
    <property type="entry name" value="HYPOTHETICAL 5-OXOPROLINASE (EUROFUNG)-RELATED"/>
    <property type="match status" value="1"/>
</dbReference>
<dbReference type="RefSeq" id="WP_092832133.1">
    <property type="nucleotide sequence ID" value="NZ_FNJL01000002.1"/>
</dbReference>
<evidence type="ECO:0000259" key="2">
    <source>
        <dbReference type="Pfam" id="PF02538"/>
    </source>
</evidence>